<feature type="signal peptide" evidence="2">
    <location>
        <begin position="1"/>
        <end position="31"/>
    </location>
</feature>
<evidence type="ECO:0000256" key="2">
    <source>
        <dbReference type="SAM" id="SignalP"/>
    </source>
</evidence>
<name>A0A2Z3GSK0_9BACT</name>
<dbReference type="PROSITE" id="PS51257">
    <property type="entry name" value="PROKAR_LIPOPROTEIN"/>
    <property type="match status" value="1"/>
</dbReference>
<feature type="chain" id="PRO_5016399782" description="SbsA Ig-like domain-containing protein" evidence="2">
    <location>
        <begin position="32"/>
        <end position="553"/>
    </location>
</feature>
<proteinExistence type="predicted"/>
<dbReference type="OrthoDB" id="9809989at2"/>
<dbReference type="AlphaFoldDB" id="A0A2Z3GSK0"/>
<reference evidence="5" key="1">
    <citation type="submission" date="2018-04" db="EMBL/GenBank/DDBJ databases">
        <title>Complete genome of Antarctic heterotrophic bacterium Hymenobacter nivis.</title>
        <authorList>
            <person name="Terashima M."/>
        </authorList>
    </citation>
    <scope>NUCLEOTIDE SEQUENCE [LARGE SCALE GENOMIC DNA]</scope>
    <source>
        <strain evidence="5">NBRC 111535</strain>
    </source>
</reference>
<dbReference type="GO" id="GO:0030246">
    <property type="term" value="F:carbohydrate binding"/>
    <property type="evidence" value="ECO:0007669"/>
    <property type="project" value="InterPro"/>
</dbReference>
<evidence type="ECO:0000313" key="5">
    <source>
        <dbReference type="Proteomes" id="UP000245999"/>
    </source>
</evidence>
<keyword evidence="1 2" id="KW-0732">Signal</keyword>
<evidence type="ECO:0000256" key="1">
    <source>
        <dbReference type="ARBA" id="ARBA00022729"/>
    </source>
</evidence>
<evidence type="ECO:0000259" key="3">
    <source>
        <dbReference type="Pfam" id="PF13205"/>
    </source>
</evidence>
<dbReference type="Pfam" id="PF13205">
    <property type="entry name" value="Big_5"/>
    <property type="match status" value="1"/>
</dbReference>
<feature type="domain" description="SbsA Ig-like" evidence="3">
    <location>
        <begin position="39"/>
        <end position="140"/>
    </location>
</feature>
<sequence length="553" mass="60260">MLTTKIIMAFRVERWLAVAALGALASCAAVAPPQGGPRDVTSPRLISSVPDSAARNVKLQSVRLVFSEYVQVKELSKNLLITPQLPPDNNYKLREDRNTVTLLFEKPLADSTTYSFNFRNAVVDITESLPAKNARLSFSTGAILDSGAVRGTVTDLLTALPTLDASVALFRVADTAGVRRGRPYYLTRTDKKGLYNLGFLRAGAYRLYAFVDKNTNNRFDEGERIGYLPAPVVVGPTPLVADLQLTRPDRRPPLLTTQTPGPNVLRVVFNEGLAAAALAPLPAPDPARTPAPEAVQLTDASRNVLLFKSPGLADGRYLLTATDSSGNVAHDTLAVRFPVPGAAARKTAAPLAYIVEGNPRSVYRQGRVRLQFPVPILAVAGRPVGTLVEDSVRRRPLRLPADGTFNAARTELTVLLNTQAKNRVELVLDSTALLPVTGQALRWPRRPVRFEPGEVDPDGTLFGTVKTARKSFVLQLLNDKYEVVQALASPSGKYRFEHVAPGKYRLRVLVDANGDGRWEGGNPDLLTPPEPVLLLPKVFQMRSNFEIEEPVVF</sequence>
<dbReference type="SUPFAM" id="SSF49452">
    <property type="entry name" value="Starch-binding domain-like"/>
    <property type="match status" value="1"/>
</dbReference>
<organism evidence="4 5">
    <name type="scientific">Hymenobacter nivis</name>
    <dbReference type="NCBI Taxonomy" id="1850093"/>
    <lineage>
        <taxon>Bacteria</taxon>
        <taxon>Pseudomonadati</taxon>
        <taxon>Bacteroidota</taxon>
        <taxon>Cytophagia</taxon>
        <taxon>Cytophagales</taxon>
        <taxon>Hymenobacteraceae</taxon>
        <taxon>Hymenobacter</taxon>
    </lineage>
</organism>
<dbReference type="Proteomes" id="UP000245999">
    <property type="component" value="Chromosome"/>
</dbReference>
<gene>
    <name evidence="4" type="ORF">DDQ68_15315</name>
</gene>
<dbReference type="InterPro" id="IPR032812">
    <property type="entry name" value="SbsA_Ig"/>
</dbReference>
<keyword evidence="5" id="KW-1185">Reference proteome</keyword>
<dbReference type="EMBL" id="CP029145">
    <property type="protein sequence ID" value="AWM34035.1"/>
    <property type="molecule type" value="Genomic_DNA"/>
</dbReference>
<dbReference type="KEGG" id="hnv:DDQ68_15315"/>
<protein>
    <recommendedName>
        <fullName evidence="3">SbsA Ig-like domain-containing protein</fullName>
    </recommendedName>
</protein>
<evidence type="ECO:0000313" key="4">
    <source>
        <dbReference type="EMBL" id="AWM34035.1"/>
    </source>
</evidence>
<dbReference type="InterPro" id="IPR013784">
    <property type="entry name" value="Carb-bd-like_fold"/>
</dbReference>
<accession>A0A2Z3GSK0</accession>